<evidence type="ECO:0000256" key="1">
    <source>
        <dbReference type="SAM" id="MobiDB-lite"/>
    </source>
</evidence>
<dbReference type="OrthoDB" id="2971460at2"/>
<dbReference type="RefSeq" id="WP_052111466.1">
    <property type="nucleotide sequence ID" value="NZ_AVBF01000104.1"/>
</dbReference>
<keyword evidence="2" id="KW-0472">Membrane</keyword>
<keyword evidence="2" id="KW-1133">Transmembrane helix</keyword>
<proteinExistence type="predicted"/>
<dbReference type="AlphaFoldDB" id="A0A0A2T549"/>
<keyword evidence="4" id="KW-1185">Reference proteome</keyword>
<organism evidence="3 4">
    <name type="scientific">Pontibacillus yanchengensis Y32</name>
    <dbReference type="NCBI Taxonomy" id="1385514"/>
    <lineage>
        <taxon>Bacteria</taxon>
        <taxon>Bacillati</taxon>
        <taxon>Bacillota</taxon>
        <taxon>Bacilli</taxon>
        <taxon>Bacillales</taxon>
        <taxon>Bacillaceae</taxon>
        <taxon>Pontibacillus</taxon>
    </lineage>
</organism>
<dbReference type="eggNOG" id="COG1388">
    <property type="taxonomic scope" value="Bacteria"/>
</dbReference>
<keyword evidence="2" id="KW-0812">Transmembrane</keyword>
<dbReference type="EMBL" id="AVBF01000104">
    <property type="protein sequence ID" value="KGP70877.1"/>
    <property type="molecule type" value="Genomic_DNA"/>
</dbReference>
<sequence>MSNAIEQHNEDQAHGLRQLTMEQQASEEEAQDIDVLNLPPRSSIHNEKSTKTKWKLQYPLIRLLMVLLVLIVLSIVIFRLWNNLNIGPVNQGQMDTSFAFFGARLK</sequence>
<name>A0A0A2T549_9BACI</name>
<gene>
    <name evidence="3" type="ORF">N782_03635</name>
</gene>
<evidence type="ECO:0000313" key="4">
    <source>
        <dbReference type="Proteomes" id="UP000030147"/>
    </source>
</evidence>
<dbReference type="STRING" id="1385514.N782_03635"/>
<protein>
    <submittedName>
        <fullName evidence="3">Uncharacterized protein</fullName>
    </submittedName>
</protein>
<feature type="region of interest" description="Disordered" evidence="1">
    <location>
        <begin position="1"/>
        <end position="32"/>
    </location>
</feature>
<feature type="transmembrane region" description="Helical" evidence="2">
    <location>
        <begin position="60"/>
        <end position="81"/>
    </location>
</feature>
<evidence type="ECO:0000256" key="2">
    <source>
        <dbReference type="SAM" id="Phobius"/>
    </source>
</evidence>
<dbReference type="Proteomes" id="UP000030147">
    <property type="component" value="Unassembled WGS sequence"/>
</dbReference>
<reference evidence="3 4" key="1">
    <citation type="journal article" date="2015" name="Stand. Genomic Sci.">
        <title>High quality draft genome sequence of the moderately halophilic bacterium Pontibacillus yanchengensis Y32(T) and comparison among Pontibacillus genomes.</title>
        <authorList>
            <person name="Huang J."/>
            <person name="Qiao Z.X."/>
            <person name="Tang J.W."/>
            <person name="Wang G."/>
        </authorList>
    </citation>
    <scope>NUCLEOTIDE SEQUENCE [LARGE SCALE GENOMIC DNA]</scope>
    <source>
        <strain evidence="3 4">Y32</strain>
    </source>
</reference>
<comment type="caution">
    <text evidence="3">The sequence shown here is derived from an EMBL/GenBank/DDBJ whole genome shotgun (WGS) entry which is preliminary data.</text>
</comment>
<evidence type="ECO:0000313" key="3">
    <source>
        <dbReference type="EMBL" id="KGP70877.1"/>
    </source>
</evidence>
<accession>A0A0A2T549</accession>